<protein>
    <submittedName>
        <fullName evidence="2">Uncharacterized protein</fullName>
    </submittedName>
</protein>
<reference evidence="3" key="1">
    <citation type="journal article" date="2019" name="Int. J. Syst. Evol. Microbiol.">
        <title>The Global Catalogue of Microorganisms (GCM) 10K type strain sequencing project: providing services to taxonomists for standard genome sequencing and annotation.</title>
        <authorList>
            <consortium name="The Broad Institute Genomics Platform"/>
            <consortium name="The Broad Institute Genome Sequencing Center for Infectious Disease"/>
            <person name="Wu L."/>
            <person name="Ma J."/>
        </authorList>
    </citation>
    <scope>NUCLEOTIDE SEQUENCE [LARGE SCALE GENOMIC DNA]</scope>
    <source>
        <strain evidence="3">CGMCC 1.15399</strain>
    </source>
</reference>
<organism evidence="2 3">
    <name type="scientific">Nonomuraea guangzhouensis</name>
    <dbReference type="NCBI Taxonomy" id="1291555"/>
    <lineage>
        <taxon>Bacteria</taxon>
        <taxon>Bacillati</taxon>
        <taxon>Actinomycetota</taxon>
        <taxon>Actinomycetes</taxon>
        <taxon>Streptosporangiales</taxon>
        <taxon>Streptosporangiaceae</taxon>
        <taxon>Nonomuraea</taxon>
    </lineage>
</organism>
<keyword evidence="3" id="KW-1185">Reference proteome</keyword>
<evidence type="ECO:0000256" key="1">
    <source>
        <dbReference type="SAM" id="MobiDB-lite"/>
    </source>
</evidence>
<gene>
    <name evidence="2" type="ORF">ACFSJ0_61040</name>
</gene>
<dbReference type="EMBL" id="JBHUCM010000075">
    <property type="protein sequence ID" value="MFD1547416.1"/>
    <property type="molecule type" value="Genomic_DNA"/>
</dbReference>
<evidence type="ECO:0000313" key="3">
    <source>
        <dbReference type="Proteomes" id="UP001597097"/>
    </source>
</evidence>
<dbReference type="Proteomes" id="UP001597097">
    <property type="component" value="Unassembled WGS sequence"/>
</dbReference>
<comment type="caution">
    <text evidence="2">The sequence shown here is derived from an EMBL/GenBank/DDBJ whole genome shotgun (WGS) entry which is preliminary data.</text>
</comment>
<feature type="region of interest" description="Disordered" evidence="1">
    <location>
        <begin position="1"/>
        <end position="26"/>
    </location>
</feature>
<name>A0ABW4GX44_9ACTN</name>
<dbReference type="RefSeq" id="WP_281428630.1">
    <property type="nucleotide sequence ID" value="NZ_JAHKRM010000003.1"/>
</dbReference>
<sequence length="43" mass="4657">MRQAREAGVQDPARTGFAEHIPRPGPVRPEFTGLVTVVGPPVY</sequence>
<accession>A0ABW4GX44</accession>
<evidence type="ECO:0000313" key="2">
    <source>
        <dbReference type="EMBL" id="MFD1547416.1"/>
    </source>
</evidence>
<proteinExistence type="predicted"/>